<protein>
    <recommendedName>
        <fullName evidence="3">Crp/Fnr family transcriptional regulator</fullName>
    </recommendedName>
</protein>
<accession>A0A1T2L4X4</accession>
<dbReference type="Proteomes" id="UP000191110">
    <property type="component" value="Unassembled WGS sequence"/>
</dbReference>
<evidence type="ECO:0000313" key="1">
    <source>
        <dbReference type="EMBL" id="OOZ40139.1"/>
    </source>
</evidence>
<reference evidence="1 2" key="1">
    <citation type="submission" date="2016-11" db="EMBL/GenBank/DDBJ databases">
        <title>Mixed transmission modes and dynamic genome evolution in an obligate animal-bacterial symbiosis.</title>
        <authorList>
            <person name="Russell S.L."/>
            <person name="Corbett-Detig R.B."/>
            <person name="Cavanaugh C.M."/>
        </authorList>
    </citation>
    <scope>NUCLEOTIDE SEQUENCE [LARGE SCALE GENOMIC DNA]</scope>
    <source>
        <strain evidence="1">Sveles-Q1</strain>
    </source>
</reference>
<keyword evidence="2" id="KW-1185">Reference proteome</keyword>
<evidence type="ECO:0008006" key="3">
    <source>
        <dbReference type="Google" id="ProtNLM"/>
    </source>
</evidence>
<organism evidence="1 2">
    <name type="scientific">Solemya pervernicosa gill symbiont</name>
    <dbReference type="NCBI Taxonomy" id="642797"/>
    <lineage>
        <taxon>Bacteria</taxon>
        <taxon>Pseudomonadati</taxon>
        <taxon>Pseudomonadota</taxon>
        <taxon>Gammaproteobacteria</taxon>
        <taxon>sulfur-oxidizing symbionts</taxon>
    </lineage>
</organism>
<gene>
    <name evidence="1" type="ORF">BOW53_08920</name>
</gene>
<name>A0A1T2L4X4_9GAMM</name>
<proteinExistence type="predicted"/>
<evidence type="ECO:0000313" key="2">
    <source>
        <dbReference type="Proteomes" id="UP000191110"/>
    </source>
</evidence>
<dbReference type="RefSeq" id="WP_078483733.1">
    <property type="nucleotide sequence ID" value="NZ_MPRL01000032.1"/>
</dbReference>
<dbReference type="AlphaFoldDB" id="A0A1T2L4X4"/>
<comment type="caution">
    <text evidence="1">The sequence shown here is derived from an EMBL/GenBank/DDBJ whole genome shotgun (WGS) entry which is preliminary data.</text>
</comment>
<sequence length="122" mass="13966">MGKKKAEKRLSEIVKALPENHLATLLEFAEYMFQRHGVEVKPEVVMEPVSIPRPEEESVIAAIKRLSATYPMVDKAEMLNKTSSLVMQHMLQGRDAVEVIDEIEQVFEEHYQLLLNATEDDD</sequence>
<dbReference type="EMBL" id="MPRL01000032">
    <property type="protein sequence ID" value="OOZ40139.1"/>
    <property type="molecule type" value="Genomic_DNA"/>
</dbReference>